<feature type="binding site" evidence="10">
    <location>
        <position position="213"/>
    </location>
    <ligand>
        <name>iminosuccinate</name>
        <dbReference type="ChEBI" id="CHEBI:77875"/>
    </ligand>
</feature>
<comment type="cofactor">
    <cofactor evidence="10">
        <name>[4Fe-4S] cluster</name>
        <dbReference type="ChEBI" id="CHEBI:49883"/>
    </cofactor>
    <text evidence="10">Binds 1 [4Fe-4S] cluster per subunit.</text>
</comment>
<name>A0A7R6PKT3_9BACT</name>
<feature type="binding site" evidence="10">
    <location>
        <position position="128"/>
    </location>
    <ligand>
        <name>iminosuccinate</name>
        <dbReference type="ChEBI" id="CHEBI:77875"/>
    </ligand>
</feature>
<comment type="subcellular location">
    <subcellularLocation>
        <location evidence="10">Cytoplasm</location>
    </subcellularLocation>
</comment>
<protein>
    <recommendedName>
        <fullName evidence="2 10">Quinolinate synthase</fullName>
        <ecNumber evidence="2 10">2.5.1.72</ecNumber>
    </recommendedName>
</protein>
<feature type="binding site" evidence="10">
    <location>
        <position position="258"/>
    </location>
    <ligand>
        <name>[4Fe-4S] cluster</name>
        <dbReference type="ChEBI" id="CHEBI:49883"/>
    </ligand>
</feature>
<dbReference type="GO" id="GO:0005829">
    <property type="term" value="C:cytosol"/>
    <property type="evidence" value="ECO:0007669"/>
    <property type="project" value="TreeGrafter"/>
</dbReference>
<dbReference type="PANTHER" id="PTHR30573">
    <property type="entry name" value="QUINOLINATE SYNTHETASE A"/>
    <property type="match status" value="1"/>
</dbReference>
<dbReference type="Pfam" id="PF02445">
    <property type="entry name" value="NadA"/>
    <property type="match status" value="1"/>
</dbReference>
<dbReference type="PANTHER" id="PTHR30573:SF0">
    <property type="entry name" value="QUINOLINATE SYNTHASE, CHLOROPLASTIC"/>
    <property type="match status" value="1"/>
</dbReference>
<evidence type="ECO:0000256" key="9">
    <source>
        <dbReference type="ARBA" id="ARBA00023014"/>
    </source>
</evidence>
<keyword evidence="9 10" id="KW-0411">Iron-sulfur</keyword>
<dbReference type="InterPro" id="IPR023066">
    <property type="entry name" value="Quinolinate_synth_type2"/>
</dbReference>
<keyword evidence="4 10" id="KW-0963">Cytoplasm</keyword>
<comment type="catalytic activity">
    <reaction evidence="10">
        <text>iminosuccinate + dihydroxyacetone phosphate = quinolinate + phosphate + 2 H2O + H(+)</text>
        <dbReference type="Rhea" id="RHEA:25888"/>
        <dbReference type="ChEBI" id="CHEBI:15377"/>
        <dbReference type="ChEBI" id="CHEBI:15378"/>
        <dbReference type="ChEBI" id="CHEBI:29959"/>
        <dbReference type="ChEBI" id="CHEBI:43474"/>
        <dbReference type="ChEBI" id="CHEBI:57642"/>
        <dbReference type="ChEBI" id="CHEBI:77875"/>
        <dbReference type="EC" id="2.5.1.72"/>
    </reaction>
</comment>
<dbReference type="Proteomes" id="UP000595564">
    <property type="component" value="Chromosome"/>
</dbReference>
<feature type="binding site" evidence="10">
    <location>
        <position position="40"/>
    </location>
    <ligand>
        <name>iminosuccinate</name>
        <dbReference type="ChEBI" id="CHEBI:77875"/>
    </ligand>
</feature>
<dbReference type="EMBL" id="AP017470">
    <property type="protein sequence ID" value="BBB31972.1"/>
    <property type="molecule type" value="Genomic_DNA"/>
</dbReference>
<keyword evidence="3 10" id="KW-0004">4Fe-4S</keyword>
<dbReference type="GO" id="GO:0046872">
    <property type="term" value="F:metal ion binding"/>
    <property type="evidence" value="ECO:0007669"/>
    <property type="project" value="UniProtKB-KW"/>
</dbReference>
<evidence type="ECO:0000256" key="8">
    <source>
        <dbReference type="ARBA" id="ARBA00023004"/>
    </source>
</evidence>
<feature type="binding site" evidence="10">
    <location>
        <begin position="196"/>
        <end position="198"/>
    </location>
    <ligand>
        <name>iminosuccinate</name>
        <dbReference type="ChEBI" id="CHEBI:77875"/>
    </ligand>
</feature>
<dbReference type="GO" id="GO:0051539">
    <property type="term" value="F:4 iron, 4 sulfur cluster binding"/>
    <property type="evidence" value="ECO:0007669"/>
    <property type="project" value="UniProtKB-KW"/>
</dbReference>
<evidence type="ECO:0000256" key="5">
    <source>
        <dbReference type="ARBA" id="ARBA00022642"/>
    </source>
</evidence>
<evidence type="ECO:0000256" key="3">
    <source>
        <dbReference type="ARBA" id="ARBA00022485"/>
    </source>
</evidence>
<accession>A0A7R6PKT3</accession>
<proteinExistence type="inferred from homology"/>
<dbReference type="FunFam" id="3.40.50.10800:FF:000003">
    <property type="entry name" value="Quinolinate synthase A"/>
    <property type="match status" value="1"/>
</dbReference>
<dbReference type="GO" id="GO:0008987">
    <property type="term" value="F:quinolinate synthetase A activity"/>
    <property type="evidence" value="ECO:0007669"/>
    <property type="project" value="UniProtKB-UniRule"/>
</dbReference>
<dbReference type="GO" id="GO:0034628">
    <property type="term" value="P:'de novo' NAD+ biosynthetic process from L-aspartate"/>
    <property type="evidence" value="ECO:0007669"/>
    <property type="project" value="TreeGrafter"/>
</dbReference>
<sequence>MAFDIRNEIEKLKKEKNAVILAHNYQVKEVQEIADFVGDSFELAKIGKEADAEIIVFCGVRFMAESAAILSPEKKVLLPVEDAGCPLADTIKAEDVKALKKSYPRIPVVTYINSSVEVKAESDYCCTSSNAVDVVNSIDSDKVIFIPDSNLGSFVQEHTNKKLILWDGHCTVHHRVNVEDILRIKAIYDNSFVICHPECRPEVVEACDIACSTSKMIEEAKKTDKKTVILVTEEGMRHRIQKEVKDKLIVIASPKLMCVNMKKTKLQHVYEALALEQTEVKVSEEIREKALIPLKRMLQIGKRQKQFIGA</sequence>
<evidence type="ECO:0000256" key="10">
    <source>
        <dbReference type="HAMAP-Rule" id="MF_00568"/>
    </source>
</evidence>
<feature type="binding site" evidence="10">
    <location>
        <begin position="111"/>
        <end position="113"/>
    </location>
    <ligand>
        <name>iminosuccinate</name>
        <dbReference type="ChEBI" id="CHEBI:77875"/>
    </ligand>
</feature>
<evidence type="ECO:0000313" key="11">
    <source>
        <dbReference type="EMBL" id="BBB31972.1"/>
    </source>
</evidence>
<keyword evidence="12" id="KW-1185">Reference proteome</keyword>
<evidence type="ECO:0000256" key="7">
    <source>
        <dbReference type="ARBA" id="ARBA00022723"/>
    </source>
</evidence>
<keyword evidence="6 10" id="KW-0808">Transferase</keyword>
<dbReference type="KEGG" id="thyd:TTHT_0356"/>
<gene>
    <name evidence="10 11" type="primary">nadA</name>
    <name evidence="11" type="ORF">TTHT_0356</name>
</gene>
<dbReference type="RefSeq" id="WP_201328304.1">
    <property type="nucleotide sequence ID" value="NZ_AP017470.1"/>
</dbReference>
<evidence type="ECO:0000256" key="6">
    <source>
        <dbReference type="ARBA" id="ARBA00022679"/>
    </source>
</evidence>
<evidence type="ECO:0000256" key="2">
    <source>
        <dbReference type="ARBA" id="ARBA00012669"/>
    </source>
</evidence>
<dbReference type="InterPro" id="IPR036094">
    <property type="entry name" value="NadA_sf"/>
</dbReference>
<dbReference type="InterPro" id="IPR003473">
    <property type="entry name" value="NadA"/>
</dbReference>
<dbReference type="Gene3D" id="3.40.50.10800">
    <property type="entry name" value="NadA-like"/>
    <property type="match status" value="3"/>
</dbReference>
<dbReference type="UniPathway" id="UPA00253">
    <property type="reaction ID" value="UER00327"/>
</dbReference>
<dbReference type="HAMAP" id="MF_00568">
    <property type="entry name" value="NadA_type2"/>
    <property type="match status" value="1"/>
</dbReference>
<keyword evidence="8 10" id="KW-0408">Iron</keyword>
<dbReference type="EC" id="2.5.1.72" evidence="2 10"/>
<feature type="binding site" evidence="10">
    <location>
        <position position="23"/>
    </location>
    <ligand>
        <name>iminosuccinate</name>
        <dbReference type="ChEBI" id="CHEBI:77875"/>
    </ligand>
</feature>
<dbReference type="AlphaFoldDB" id="A0A7R6PKT3"/>
<dbReference type="NCBIfam" id="TIGR00550">
    <property type="entry name" value="nadA"/>
    <property type="match status" value="1"/>
</dbReference>
<evidence type="ECO:0000256" key="4">
    <source>
        <dbReference type="ARBA" id="ARBA00022490"/>
    </source>
</evidence>
<organism evidence="11 12">
    <name type="scientific">Thermotomaculum hydrothermale</name>
    <dbReference type="NCBI Taxonomy" id="981385"/>
    <lineage>
        <taxon>Bacteria</taxon>
        <taxon>Pseudomonadati</taxon>
        <taxon>Acidobacteriota</taxon>
        <taxon>Holophagae</taxon>
        <taxon>Thermotomaculales</taxon>
        <taxon>Thermotomaculaceae</taxon>
        <taxon>Thermotomaculum</taxon>
    </lineage>
</organism>
<dbReference type="NCBIfam" id="NF006878">
    <property type="entry name" value="PRK09375.1-2"/>
    <property type="match status" value="1"/>
</dbReference>
<feature type="binding site" evidence="10">
    <location>
        <position position="170"/>
    </location>
    <ligand>
        <name>[4Fe-4S] cluster</name>
        <dbReference type="ChEBI" id="CHEBI:49883"/>
    </ligand>
</feature>
<dbReference type="SUPFAM" id="SSF142754">
    <property type="entry name" value="NadA-like"/>
    <property type="match status" value="1"/>
</dbReference>
<dbReference type="NCBIfam" id="NF006879">
    <property type="entry name" value="PRK09375.1-4"/>
    <property type="match status" value="1"/>
</dbReference>
<reference evidence="11 12" key="1">
    <citation type="journal article" date="2012" name="Extremophiles">
        <title>Thermotomaculum hydrothermale gen. nov., sp. nov., a novel heterotrophic thermophile within the phylum Acidobacteria from a deep-sea hydrothermal vent chimney in the Southern Okinawa Trough.</title>
        <authorList>
            <person name="Izumi H."/>
            <person name="Nunoura T."/>
            <person name="Miyazaki M."/>
            <person name="Mino S."/>
            <person name="Toki T."/>
            <person name="Takai K."/>
            <person name="Sako Y."/>
            <person name="Sawabe T."/>
            <person name="Nakagawa S."/>
        </authorList>
    </citation>
    <scope>NUCLEOTIDE SEQUENCE [LARGE SCALE GENOMIC DNA]</scope>
    <source>
        <strain evidence="11 12">AC55</strain>
    </source>
</reference>
<comment type="pathway">
    <text evidence="1 10">Cofactor biosynthesis; NAD(+) biosynthesis; quinolinate from iminoaspartate: step 1/1.</text>
</comment>
<comment type="function">
    <text evidence="10">Catalyzes the condensation of iminoaspartate with dihydroxyacetone phosphate to form quinolinate.</text>
</comment>
<evidence type="ECO:0000313" key="12">
    <source>
        <dbReference type="Proteomes" id="UP000595564"/>
    </source>
</evidence>
<keyword evidence="5 10" id="KW-0662">Pyridine nucleotide biosynthesis</keyword>
<keyword evidence="7 10" id="KW-0479">Metal-binding</keyword>
<comment type="similarity">
    <text evidence="10">Belongs to the quinolinate synthase family. Type 2 subfamily.</text>
</comment>
<evidence type="ECO:0000256" key="1">
    <source>
        <dbReference type="ARBA" id="ARBA00005065"/>
    </source>
</evidence>
<feature type="binding site" evidence="10">
    <location>
        <position position="85"/>
    </location>
    <ligand>
        <name>[4Fe-4S] cluster</name>
        <dbReference type="ChEBI" id="CHEBI:49883"/>
    </ligand>
</feature>